<evidence type="ECO:0000259" key="1">
    <source>
        <dbReference type="Pfam" id="PF00534"/>
    </source>
</evidence>
<comment type="caution">
    <text evidence="3">The sequence shown here is derived from an EMBL/GenBank/DDBJ whole genome shotgun (WGS) entry which is preliminary data.</text>
</comment>
<reference evidence="3" key="1">
    <citation type="journal article" date="2020" name="mSystems">
        <title>Genome- and Community-Level Interaction Insights into Carbon Utilization and Element Cycling Functions of Hydrothermarchaeota in Hydrothermal Sediment.</title>
        <authorList>
            <person name="Zhou Z."/>
            <person name="Liu Y."/>
            <person name="Xu W."/>
            <person name="Pan J."/>
            <person name="Luo Z.H."/>
            <person name="Li M."/>
        </authorList>
    </citation>
    <scope>NUCLEOTIDE SEQUENCE [LARGE SCALE GENOMIC DNA]</scope>
    <source>
        <strain evidence="3">SpSt-1182</strain>
    </source>
</reference>
<dbReference type="PANTHER" id="PTHR45947:SF3">
    <property type="entry name" value="SULFOQUINOVOSYL TRANSFERASE SQD2"/>
    <property type="match status" value="1"/>
</dbReference>
<dbReference type="SUPFAM" id="SSF53756">
    <property type="entry name" value="UDP-Glycosyltransferase/glycogen phosphorylase"/>
    <property type="match status" value="1"/>
</dbReference>
<name>A0A7V0T7M6_UNCW3</name>
<evidence type="ECO:0000259" key="2">
    <source>
        <dbReference type="Pfam" id="PF13439"/>
    </source>
</evidence>
<dbReference type="AlphaFoldDB" id="A0A7V0T7M6"/>
<evidence type="ECO:0000313" key="3">
    <source>
        <dbReference type="EMBL" id="HDR00482.1"/>
    </source>
</evidence>
<feature type="domain" description="Glycosyltransferase subfamily 4-like N-terminal" evidence="2">
    <location>
        <begin position="2"/>
        <end position="172"/>
    </location>
</feature>
<dbReference type="GO" id="GO:0016758">
    <property type="term" value="F:hexosyltransferase activity"/>
    <property type="evidence" value="ECO:0007669"/>
    <property type="project" value="TreeGrafter"/>
</dbReference>
<dbReference type="Pfam" id="PF00534">
    <property type="entry name" value="Glycos_transf_1"/>
    <property type="match status" value="1"/>
</dbReference>
<feature type="domain" description="Glycosyl transferase family 1" evidence="1">
    <location>
        <begin position="186"/>
        <end position="342"/>
    </location>
</feature>
<dbReference type="Gene3D" id="3.40.50.2000">
    <property type="entry name" value="Glycogen Phosphorylase B"/>
    <property type="match status" value="2"/>
</dbReference>
<dbReference type="Pfam" id="PF13439">
    <property type="entry name" value="Glyco_transf_4"/>
    <property type="match status" value="1"/>
</dbReference>
<dbReference type="InterPro" id="IPR050194">
    <property type="entry name" value="Glycosyltransferase_grp1"/>
</dbReference>
<dbReference type="EMBL" id="DSBX01000360">
    <property type="protein sequence ID" value="HDR00482.1"/>
    <property type="molecule type" value="Genomic_DNA"/>
</dbReference>
<accession>A0A7V0T7M6</accession>
<proteinExistence type="predicted"/>
<protein>
    <submittedName>
        <fullName evidence="3">Glycosyltransferase family 1 protein</fullName>
    </submittedName>
</protein>
<dbReference type="InterPro" id="IPR001296">
    <property type="entry name" value="Glyco_trans_1"/>
</dbReference>
<sequence length="381" mass="42398">MSEHVSHLARSLVELGHDVHVLTTRFPGEWDDAAEPFPVTRLGRAVLIPLNRSYATLPVGLRLARDTAAFMAAHSFDIVHCHGMFWPEISYWALRASRAVNLVSFLAAGFRINRRGGRTYRWLFSRLLRRIDGLVPISRRAREAFAAYIPGLEAPADGLDWRIIPCGIDLDRFRPGLESRPGPRSSSTPRILFLGRLDGRKGIRVLLRAMPGVLRERPGTRLTVIGTGPEETAARRLCARLDIEAAVDFVGRAPRDELPRYYCGADVYCAPTLGGETLGIVLLEAMASGTPVVASDIPGYDETVRRDVDGLLVRPGDPDALAAALVRVLKDEEMRRRLVESGLARARTYAWPEVARRTVEYYRALMARRRVKPGPARPPAR</sequence>
<dbReference type="Proteomes" id="UP000885672">
    <property type="component" value="Unassembled WGS sequence"/>
</dbReference>
<dbReference type="CDD" id="cd03801">
    <property type="entry name" value="GT4_PimA-like"/>
    <property type="match status" value="1"/>
</dbReference>
<dbReference type="InterPro" id="IPR028098">
    <property type="entry name" value="Glyco_trans_4-like_N"/>
</dbReference>
<organism evidence="3">
    <name type="scientific">candidate division WOR-3 bacterium</name>
    <dbReference type="NCBI Taxonomy" id="2052148"/>
    <lineage>
        <taxon>Bacteria</taxon>
        <taxon>Bacteria division WOR-3</taxon>
    </lineage>
</organism>
<gene>
    <name evidence="3" type="ORF">ENN51_09410</name>
</gene>
<dbReference type="PANTHER" id="PTHR45947">
    <property type="entry name" value="SULFOQUINOVOSYL TRANSFERASE SQD2"/>
    <property type="match status" value="1"/>
</dbReference>